<organism evidence="2 3">
    <name type="scientific">Aliiroseovarius salicola</name>
    <dbReference type="NCBI Taxonomy" id="3009082"/>
    <lineage>
        <taxon>Bacteria</taxon>
        <taxon>Pseudomonadati</taxon>
        <taxon>Pseudomonadota</taxon>
        <taxon>Alphaproteobacteria</taxon>
        <taxon>Rhodobacterales</taxon>
        <taxon>Paracoccaceae</taxon>
        <taxon>Aliiroseovarius</taxon>
    </lineage>
</organism>
<dbReference type="InterPro" id="IPR025714">
    <property type="entry name" value="Methyltranfer_dom"/>
</dbReference>
<evidence type="ECO:0000313" key="3">
    <source>
        <dbReference type="Proteomes" id="UP001528040"/>
    </source>
</evidence>
<evidence type="ECO:0000259" key="1">
    <source>
        <dbReference type="Pfam" id="PF13847"/>
    </source>
</evidence>
<dbReference type="GO" id="GO:0032259">
    <property type="term" value="P:methylation"/>
    <property type="evidence" value="ECO:0007669"/>
    <property type="project" value="UniProtKB-KW"/>
</dbReference>
<dbReference type="CDD" id="cd02440">
    <property type="entry name" value="AdoMet_MTases"/>
    <property type="match status" value="1"/>
</dbReference>
<dbReference type="PANTHER" id="PTHR47739">
    <property type="entry name" value="TRNA1(VAL) (ADENINE(37)-N6)-METHYLTRANSFERASE"/>
    <property type="match status" value="1"/>
</dbReference>
<keyword evidence="3" id="KW-1185">Reference proteome</keyword>
<name>A0ABT4VWC8_9RHOB</name>
<dbReference type="RefSeq" id="WP_271052038.1">
    <property type="nucleotide sequence ID" value="NZ_JAQIIO010000001.1"/>
</dbReference>
<dbReference type="Proteomes" id="UP001528040">
    <property type="component" value="Unassembled WGS sequence"/>
</dbReference>
<evidence type="ECO:0000313" key="2">
    <source>
        <dbReference type="EMBL" id="MDA5092550.1"/>
    </source>
</evidence>
<dbReference type="InterPro" id="IPR050210">
    <property type="entry name" value="tRNA_Adenine-N(6)_MTase"/>
</dbReference>
<dbReference type="InterPro" id="IPR002052">
    <property type="entry name" value="DNA_methylase_N6_adenine_CS"/>
</dbReference>
<feature type="domain" description="Methyltransferase" evidence="1">
    <location>
        <begin position="43"/>
        <end position="174"/>
    </location>
</feature>
<dbReference type="PROSITE" id="PS00092">
    <property type="entry name" value="N6_MTASE"/>
    <property type="match status" value="1"/>
</dbReference>
<gene>
    <name evidence="2" type="ORF">O2N63_00405</name>
</gene>
<keyword evidence="2" id="KW-0808">Transferase</keyword>
<dbReference type="PANTHER" id="PTHR47739:SF1">
    <property type="entry name" value="TRNA1(VAL) (ADENINE(37)-N6)-METHYLTRANSFERASE"/>
    <property type="match status" value="1"/>
</dbReference>
<dbReference type="SUPFAM" id="SSF53335">
    <property type="entry name" value="S-adenosyl-L-methionine-dependent methyltransferases"/>
    <property type="match status" value="1"/>
</dbReference>
<keyword evidence="2" id="KW-0489">Methyltransferase</keyword>
<dbReference type="Gene3D" id="3.40.50.150">
    <property type="entry name" value="Vaccinia Virus protein VP39"/>
    <property type="match status" value="1"/>
</dbReference>
<sequence>MNAKQTGFSEDKFLGGQLVLTQPVNGYRAGVDPVFLAASIAANPGDTVLDLGCGAGAAALCLGTRVDGLHLVGVERQPEYVELAQMNAKNNGIAFDVHEGDLARMPGDVRDMSFDHVIMNPPYYLRDRGTASPDAMREGALGEDVPLATWLDQATRRLKPRGYVTMIQKAERLPEIMAGIDGRLGSILVQPLCPRIGRESALIIVRARKGGRAAFRLAAPLILHDGPQHVGDVEHYTPEVSAILRDGHPFPIG</sequence>
<dbReference type="InterPro" id="IPR029063">
    <property type="entry name" value="SAM-dependent_MTases_sf"/>
</dbReference>
<comment type="caution">
    <text evidence="2">The sequence shown here is derived from an EMBL/GenBank/DDBJ whole genome shotgun (WGS) entry which is preliminary data.</text>
</comment>
<dbReference type="Pfam" id="PF13847">
    <property type="entry name" value="Methyltransf_31"/>
    <property type="match status" value="1"/>
</dbReference>
<protein>
    <submittedName>
        <fullName evidence="2">Methyltransferase</fullName>
    </submittedName>
</protein>
<dbReference type="EMBL" id="JAQIIO010000001">
    <property type="protein sequence ID" value="MDA5092550.1"/>
    <property type="molecule type" value="Genomic_DNA"/>
</dbReference>
<proteinExistence type="predicted"/>
<reference evidence="2 3" key="1">
    <citation type="submission" date="2023-01" db="EMBL/GenBank/DDBJ databases">
        <authorList>
            <person name="Yoon J.-W."/>
        </authorList>
    </citation>
    <scope>NUCLEOTIDE SEQUENCE [LARGE SCALE GENOMIC DNA]</scope>
    <source>
        <strain evidence="2 3">KMU-50</strain>
    </source>
</reference>
<accession>A0ABT4VWC8</accession>
<dbReference type="GO" id="GO:0008168">
    <property type="term" value="F:methyltransferase activity"/>
    <property type="evidence" value="ECO:0007669"/>
    <property type="project" value="UniProtKB-KW"/>
</dbReference>